<organism evidence="7 8">
    <name type="scientific">Neurospora crassa (strain ATCC 24698 / 74-OR23-1A / CBS 708.71 / DSM 1257 / FGSC 987)</name>
    <dbReference type="NCBI Taxonomy" id="367110"/>
    <lineage>
        <taxon>Eukaryota</taxon>
        <taxon>Fungi</taxon>
        <taxon>Dikarya</taxon>
        <taxon>Ascomycota</taxon>
        <taxon>Pezizomycotina</taxon>
        <taxon>Sordariomycetes</taxon>
        <taxon>Sordariomycetidae</taxon>
        <taxon>Sordariales</taxon>
        <taxon>Sordariaceae</taxon>
        <taxon>Neurospora</taxon>
    </lineage>
</organism>
<dbReference type="VEuPathDB" id="FungiDB:NCU05909"/>
<evidence type="ECO:0000313" key="8">
    <source>
        <dbReference type="Proteomes" id="UP000001805"/>
    </source>
</evidence>
<dbReference type="GO" id="GO:0000978">
    <property type="term" value="F:RNA polymerase II cis-regulatory region sequence-specific DNA binding"/>
    <property type="evidence" value="ECO:0000318"/>
    <property type="project" value="GO_Central"/>
</dbReference>
<dbReference type="PROSITE" id="PS00028">
    <property type="entry name" value="ZINC_FINGER_C2H2_1"/>
    <property type="match status" value="1"/>
</dbReference>
<dbReference type="InterPro" id="IPR013087">
    <property type="entry name" value="Znf_C2H2_type"/>
</dbReference>
<dbReference type="HOGENOM" id="CLU_664099_0_0_1"/>
<dbReference type="PANTHER" id="PTHR23235">
    <property type="entry name" value="KRUEPPEL-LIKE TRANSCRIPTION FACTOR"/>
    <property type="match status" value="1"/>
</dbReference>
<evidence type="ECO:0000313" key="7">
    <source>
        <dbReference type="EMBL" id="EAA28873.3"/>
    </source>
</evidence>
<dbReference type="InterPro" id="IPR036236">
    <property type="entry name" value="Znf_C2H2_sf"/>
</dbReference>
<gene>
    <name evidence="7" type="ORF">NCU05909</name>
</gene>
<proteinExistence type="predicted"/>
<dbReference type="SUPFAM" id="SSF57667">
    <property type="entry name" value="beta-beta-alpha zinc fingers"/>
    <property type="match status" value="1"/>
</dbReference>
<dbReference type="Pfam" id="PF00096">
    <property type="entry name" value="zf-C2H2"/>
    <property type="match status" value="1"/>
</dbReference>
<dbReference type="InParanoid" id="Q7S0N1"/>
<evidence type="ECO:0000256" key="1">
    <source>
        <dbReference type="ARBA" id="ARBA00022723"/>
    </source>
</evidence>
<accession>Q7S0N1</accession>
<dbReference type="RefSeq" id="XP_958109.3">
    <property type="nucleotide sequence ID" value="XM_953016.3"/>
</dbReference>
<dbReference type="GO" id="GO:0000981">
    <property type="term" value="F:DNA-binding transcription factor activity, RNA polymerase II-specific"/>
    <property type="evidence" value="ECO:0000318"/>
    <property type="project" value="GO_Central"/>
</dbReference>
<feature type="domain" description="C2H2-type" evidence="6">
    <location>
        <begin position="372"/>
        <end position="400"/>
    </location>
</feature>
<evidence type="ECO:0000256" key="5">
    <source>
        <dbReference type="SAM" id="MobiDB-lite"/>
    </source>
</evidence>
<keyword evidence="8" id="KW-1185">Reference proteome</keyword>
<dbReference type="KEGG" id="ncr:NCU05909"/>
<protein>
    <recommendedName>
        <fullName evidence="6">C2H2-type domain-containing protein</fullName>
    </recommendedName>
</protein>
<sequence length="503" mass="56426">MPSTSMPQQACLHAKRWGCQTRSALNWQDSLEGDRPSFHQLLWAHQSLGPPPSPSVGPSSSGYPLLSSVDSANNRFFGQLGGSGSEEDGTSWWELGQGTCQVDDDTDNYDSNKYVSNNYDSKEYGNSLERLGFDWVPPHLPYQGSELNLDGNFPDLSANTQNICDAIYNTSQDPNGLASQHLDFCPPLQQIRTLTENDADVSAWDSGPVPRPIIQGLPLMQLDWPPSPLVDMPMQSYNLQHTPSFNLLTNWEQPAANLQLEQNTCFCMSPYGWQTTSSTSTARSPDMAWQASTGSNSSTSPISWNSDQFVCDYPRCKVTKPSQKELKRHQKSHKKPHVCDENGCPFAFAAPAQLERHRKTHRRGNLDASEKYQCPTCSKTYTRDDNLKRHIRDDHTRLNNSRRRNANRLGNMSRGFAGSCWTRVELGHIRDRAGLSISTLYVAEAEESQWLWQQYQITTDVGVALQQASGYMNFQREPALGMVCWGDRCVGRPAKGFYPFPAL</sequence>
<keyword evidence="2 4" id="KW-0863">Zinc-finger</keyword>
<dbReference type="Gene3D" id="3.30.160.60">
    <property type="entry name" value="Classic Zinc Finger"/>
    <property type="match status" value="2"/>
</dbReference>
<dbReference type="GeneID" id="3874256"/>
<dbReference type="EMBL" id="CM002241">
    <property type="protein sequence ID" value="EAA28873.3"/>
    <property type="molecule type" value="Genomic_DNA"/>
</dbReference>
<evidence type="ECO:0000256" key="3">
    <source>
        <dbReference type="ARBA" id="ARBA00022833"/>
    </source>
</evidence>
<feature type="domain" description="C2H2-type" evidence="6">
    <location>
        <begin position="337"/>
        <end position="361"/>
    </location>
</feature>
<dbReference type="GO" id="GO:0006355">
    <property type="term" value="P:regulation of DNA-templated transcription"/>
    <property type="evidence" value="ECO:0000318"/>
    <property type="project" value="GO_Central"/>
</dbReference>
<feature type="region of interest" description="Disordered" evidence="5">
    <location>
        <begin position="278"/>
        <end position="300"/>
    </location>
</feature>
<dbReference type="PANTHER" id="PTHR23235:SF120">
    <property type="entry name" value="KRUPPEL-LIKE FACTOR 15"/>
    <property type="match status" value="1"/>
</dbReference>
<dbReference type="SMR" id="Q7S0N1"/>
<dbReference type="OrthoDB" id="8922241at2759"/>
<name>Q7S0N1_NEUCR</name>
<evidence type="ECO:0000259" key="6">
    <source>
        <dbReference type="PROSITE" id="PS50157"/>
    </source>
</evidence>
<keyword evidence="1" id="KW-0479">Metal-binding</keyword>
<keyword evidence="3" id="KW-0862">Zinc</keyword>
<dbReference type="GO" id="GO:0008270">
    <property type="term" value="F:zinc ion binding"/>
    <property type="evidence" value="ECO:0007669"/>
    <property type="project" value="UniProtKB-KW"/>
</dbReference>
<dbReference type="AlphaFoldDB" id="Q7S0N1"/>
<dbReference type="PROSITE" id="PS50157">
    <property type="entry name" value="ZINC_FINGER_C2H2_2"/>
    <property type="match status" value="2"/>
</dbReference>
<evidence type="ECO:0000256" key="4">
    <source>
        <dbReference type="PROSITE-ProRule" id="PRU00042"/>
    </source>
</evidence>
<dbReference type="SMART" id="SM00355">
    <property type="entry name" value="ZnF_C2H2"/>
    <property type="match status" value="3"/>
</dbReference>
<dbReference type="PaxDb" id="5141-EFNCRP00000001356"/>
<reference evidence="7 8" key="1">
    <citation type="journal article" date="2003" name="Nature">
        <title>The genome sequence of the filamentous fungus Neurospora crassa.</title>
        <authorList>
            <person name="Galagan J.E."/>
            <person name="Calvo S.E."/>
            <person name="Borkovich K.A."/>
            <person name="Selker E.U."/>
            <person name="Read N.D."/>
            <person name="Jaffe D."/>
            <person name="FitzHugh W."/>
            <person name="Ma L.J."/>
            <person name="Smirnov S."/>
            <person name="Purcell S."/>
            <person name="Rehman B."/>
            <person name="Elkins T."/>
            <person name="Engels R."/>
            <person name="Wang S."/>
            <person name="Nielsen C.B."/>
            <person name="Butler J."/>
            <person name="Endrizzi M."/>
            <person name="Qui D."/>
            <person name="Ianakiev P."/>
            <person name="Bell-Pedersen D."/>
            <person name="Nelson M.A."/>
            <person name="Werner-Washburne M."/>
            <person name="Selitrennikoff C.P."/>
            <person name="Kinsey J.A."/>
            <person name="Braun E.L."/>
            <person name="Zelter A."/>
            <person name="Schulte U."/>
            <person name="Kothe G.O."/>
            <person name="Jedd G."/>
            <person name="Mewes W."/>
            <person name="Staben C."/>
            <person name="Marcotte E."/>
            <person name="Greenberg D."/>
            <person name="Roy A."/>
            <person name="Foley K."/>
            <person name="Naylor J."/>
            <person name="Stange-Thomann N."/>
            <person name="Barrett R."/>
            <person name="Gnerre S."/>
            <person name="Kamal M."/>
            <person name="Kamvysselis M."/>
            <person name="Mauceli E."/>
            <person name="Bielke C."/>
            <person name="Rudd S."/>
            <person name="Frishman D."/>
            <person name="Krystofova S."/>
            <person name="Rasmussen C."/>
            <person name="Metzenberg R.L."/>
            <person name="Perkins D.D."/>
            <person name="Kroken S."/>
            <person name="Cogoni C."/>
            <person name="Macino G."/>
            <person name="Catcheside D."/>
            <person name="Li W."/>
            <person name="Pratt R.J."/>
            <person name="Osmani S.A."/>
            <person name="DeSouza C.P."/>
            <person name="Glass L."/>
            <person name="Orbach M.J."/>
            <person name="Berglund J.A."/>
            <person name="Voelker R."/>
            <person name="Yarden O."/>
            <person name="Plamann M."/>
            <person name="Seiler S."/>
            <person name="Dunlap J."/>
            <person name="Radford A."/>
            <person name="Aramayo R."/>
            <person name="Natvig D.O."/>
            <person name="Alex L.A."/>
            <person name="Mannhaupt G."/>
            <person name="Ebbole D.J."/>
            <person name="Freitag M."/>
            <person name="Paulsen I."/>
            <person name="Sachs M.S."/>
            <person name="Lander E.S."/>
            <person name="Nusbaum C."/>
            <person name="Birren B."/>
        </authorList>
    </citation>
    <scope>NUCLEOTIDE SEQUENCE [LARGE SCALE GENOMIC DNA]</scope>
    <source>
        <strain evidence="8">ATCC 24698 / 74-OR23-1A / CBS 708.71 / DSM 1257 / FGSC 987</strain>
    </source>
</reference>
<dbReference type="Proteomes" id="UP000001805">
    <property type="component" value="Chromosome 5, Linkage Group VI"/>
</dbReference>
<evidence type="ECO:0000256" key="2">
    <source>
        <dbReference type="ARBA" id="ARBA00022771"/>
    </source>
</evidence>